<dbReference type="GO" id="GO:0016616">
    <property type="term" value="F:oxidoreductase activity, acting on the CH-OH group of donors, NAD or NADP as acceptor"/>
    <property type="evidence" value="ECO:0007669"/>
    <property type="project" value="TreeGrafter"/>
</dbReference>
<dbReference type="EMBL" id="VJMG01000010">
    <property type="protein sequence ID" value="TRL41180.1"/>
    <property type="molecule type" value="Genomic_DNA"/>
</dbReference>
<dbReference type="PRINTS" id="PR00080">
    <property type="entry name" value="SDRFAMILY"/>
</dbReference>
<gene>
    <name evidence="4" type="ORF">FNA46_04370</name>
</gene>
<dbReference type="Gene3D" id="3.40.50.720">
    <property type="entry name" value="NAD(P)-binding Rossmann-like Domain"/>
    <property type="match status" value="1"/>
</dbReference>
<protein>
    <submittedName>
        <fullName evidence="4">SDR family oxidoreductase</fullName>
    </submittedName>
</protein>
<evidence type="ECO:0000313" key="5">
    <source>
        <dbReference type="Proteomes" id="UP000316801"/>
    </source>
</evidence>
<accession>A0A549TF90</accession>
<dbReference type="SUPFAM" id="SSF51735">
    <property type="entry name" value="NAD(P)-binding Rossmann-fold domains"/>
    <property type="match status" value="1"/>
</dbReference>
<dbReference type="PRINTS" id="PR00081">
    <property type="entry name" value="GDHRDH"/>
</dbReference>
<dbReference type="InterPro" id="IPR036291">
    <property type="entry name" value="NAD(P)-bd_dom_sf"/>
</dbReference>
<dbReference type="CDD" id="cd05233">
    <property type="entry name" value="SDR_c"/>
    <property type="match status" value="1"/>
</dbReference>
<dbReference type="PANTHER" id="PTHR42760:SF133">
    <property type="entry name" value="3-OXOACYL-[ACYL-CARRIER-PROTEIN] REDUCTASE"/>
    <property type="match status" value="1"/>
</dbReference>
<comment type="caution">
    <text evidence="4">The sequence shown here is derived from an EMBL/GenBank/DDBJ whole genome shotgun (WGS) entry which is preliminary data.</text>
</comment>
<reference evidence="4 5" key="1">
    <citation type="submission" date="2019-07" db="EMBL/GenBank/DDBJ databases">
        <title>Ln-dependent methylotrophs.</title>
        <authorList>
            <person name="Tani A."/>
        </authorList>
    </citation>
    <scope>NUCLEOTIDE SEQUENCE [LARGE SCALE GENOMIC DNA]</scope>
    <source>
        <strain evidence="4 5">SM12</strain>
    </source>
</reference>
<keyword evidence="2" id="KW-0560">Oxidoreductase</keyword>
<evidence type="ECO:0000256" key="3">
    <source>
        <dbReference type="RuleBase" id="RU000363"/>
    </source>
</evidence>
<dbReference type="Pfam" id="PF00106">
    <property type="entry name" value="adh_short"/>
    <property type="match status" value="1"/>
</dbReference>
<evidence type="ECO:0000256" key="1">
    <source>
        <dbReference type="ARBA" id="ARBA00006484"/>
    </source>
</evidence>
<name>A0A549TF90_9HYPH</name>
<organism evidence="4 5">
    <name type="scientific">Rhizobium straminoryzae</name>
    <dbReference type="NCBI Taxonomy" id="1387186"/>
    <lineage>
        <taxon>Bacteria</taxon>
        <taxon>Pseudomonadati</taxon>
        <taxon>Pseudomonadota</taxon>
        <taxon>Alphaproteobacteria</taxon>
        <taxon>Hyphomicrobiales</taxon>
        <taxon>Rhizobiaceae</taxon>
        <taxon>Rhizobium/Agrobacterium group</taxon>
        <taxon>Rhizobium</taxon>
    </lineage>
</organism>
<sequence length="281" mass="29629">MTSTGELYSSLRNRVVIVTGGSRGLGREMVLELVSAGAHLAVIGSQAGPALDDTVAEANRSGPGRAMALVADVSDNDQCEAAVASTLAAFGRVDVLVNNAGLGMRRISERFNTTPTRFWETDPAAWRDIIDTNVNGPFQMARAVVPHMLAQGFGKIINISTSDQTMVRRGYAPYGPSKAALEAASRVWAQDLAGTGIDVNVYLPGGAADTDLLPPSPDKKGADGNLLPATIMRRAIRWLAADESNGITGARFIARLWDETLPPADAAHLARSPAVDKPAIL</sequence>
<dbReference type="PANTHER" id="PTHR42760">
    <property type="entry name" value="SHORT-CHAIN DEHYDROGENASES/REDUCTASES FAMILY MEMBER"/>
    <property type="match status" value="1"/>
</dbReference>
<dbReference type="Proteomes" id="UP000316801">
    <property type="component" value="Unassembled WGS sequence"/>
</dbReference>
<evidence type="ECO:0000313" key="4">
    <source>
        <dbReference type="EMBL" id="TRL41180.1"/>
    </source>
</evidence>
<evidence type="ECO:0000256" key="2">
    <source>
        <dbReference type="ARBA" id="ARBA00023002"/>
    </source>
</evidence>
<proteinExistence type="inferred from homology"/>
<dbReference type="RefSeq" id="WP_142881121.1">
    <property type="nucleotide sequence ID" value="NZ_VJMG01000010.1"/>
</dbReference>
<dbReference type="InterPro" id="IPR002347">
    <property type="entry name" value="SDR_fam"/>
</dbReference>
<dbReference type="AlphaFoldDB" id="A0A549TF90"/>
<comment type="similarity">
    <text evidence="1 3">Belongs to the short-chain dehydrogenases/reductases (SDR) family.</text>
</comment>
<keyword evidence="5" id="KW-1185">Reference proteome</keyword>